<accession>S7T285</accession>
<dbReference type="eggNOG" id="COG0765">
    <property type="taxonomic scope" value="Bacteria"/>
</dbReference>
<dbReference type="PATRIC" id="fig|1121439.3.peg.2729"/>
<feature type="transmembrane region" description="Helical" evidence="11">
    <location>
        <begin position="20"/>
        <end position="45"/>
    </location>
</feature>
<comment type="caution">
    <text evidence="13">The sequence shown here is derived from an EMBL/GenBank/DDBJ whole genome shotgun (WGS) entry which is preliminary data.</text>
</comment>
<reference evidence="13 14" key="1">
    <citation type="journal article" date="2013" name="Genome Announc.">
        <title>Draft genome sequences for three mercury-methylating, sulfate-reducing bacteria.</title>
        <authorList>
            <person name="Brown S.D."/>
            <person name="Hurt R.A.Jr."/>
            <person name="Gilmour C.C."/>
            <person name="Elias D.A."/>
        </authorList>
    </citation>
    <scope>NUCLEOTIDE SEQUENCE [LARGE SCALE GENOMIC DNA]</scope>
    <source>
        <strain evidence="13 14">DSM 16529</strain>
    </source>
</reference>
<dbReference type="GO" id="GO:0022857">
    <property type="term" value="F:transmembrane transporter activity"/>
    <property type="evidence" value="ECO:0007669"/>
    <property type="project" value="InterPro"/>
</dbReference>
<sequence length="220" mass="24345">MTYNFGALLDYLPFFLPAAWMTLQVAALGIFLGLALGLCTAFCRISDRIWLNWPAQVYIYVIRGTPLLLQLLFLYYGLRGLLGLSALTSAVLALGVHNGAYIGEIFRGAILSISTGQMEAARSIGMTRTRAMVRIILPQAFKRAVPPLGNQFIIALKDSSLASAITINELLLKSQQLASSNFMMMEMLTIAALFYLFYTGIFTLIFSRIERRLRVSEGVA</sequence>
<evidence type="ECO:0000256" key="1">
    <source>
        <dbReference type="ARBA" id="ARBA00003159"/>
    </source>
</evidence>
<evidence type="ECO:0000313" key="14">
    <source>
        <dbReference type="Proteomes" id="UP000014975"/>
    </source>
</evidence>
<evidence type="ECO:0000256" key="10">
    <source>
        <dbReference type="ARBA" id="ARBA00023136"/>
    </source>
</evidence>
<dbReference type="CDD" id="cd06261">
    <property type="entry name" value="TM_PBP2"/>
    <property type="match status" value="1"/>
</dbReference>
<keyword evidence="6" id="KW-1003">Cell membrane</keyword>
<evidence type="ECO:0000256" key="2">
    <source>
        <dbReference type="ARBA" id="ARBA00004429"/>
    </source>
</evidence>
<evidence type="ECO:0000256" key="6">
    <source>
        <dbReference type="ARBA" id="ARBA00022475"/>
    </source>
</evidence>
<organism evidence="13 14">
    <name type="scientific">Alkalidesulfovibrio alkalitolerans DSM 16529</name>
    <dbReference type="NCBI Taxonomy" id="1121439"/>
    <lineage>
        <taxon>Bacteria</taxon>
        <taxon>Pseudomonadati</taxon>
        <taxon>Thermodesulfobacteriota</taxon>
        <taxon>Desulfovibrionia</taxon>
        <taxon>Desulfovibrionales</taxon>
        <taxon>Desulfovibrionaceae</taxon>
        <taxon>Alkalidesulfovibrio</taxon>
    </lineage>
</organism>
<dbReference type="EMBL" id="ATHI01000031">
    <property type="protein sequence ID" value="EPR30625.1"/>
    <property type="molecule type" value="Genomic_DNA"/>
</dbReference>
<dbReference type="InterPro" id="IPR000515">
    <property type="entry name" value="MetI-like"/>
</dbReference>
<dbReference type="NCBIfam" id="TIGR01726">
    <property type="entry name" value="HEQRo_perm_3TM"/>
    <property type="match status" value="1"/>
</dbReference>
<feature type="domain" description="ABC transmembrane type-1" evidence="12">
    <location>
        <begin position="19"/>
        <end position="206"/>
    </location>
</feature>
<dbReference type="InterPro" id="IPR010065">
    <property type="entry name" value="AA_ABC_transptr_permease_3TM"/>
</dbReference>
<name>S7T285_9BACT</name>
<dbReference type="PANTHER" id="PTHR30614">
    <property type="entry name" value="MEMBRANE COMPONENT OF AMINO ACID ABC TRANSPORTER"/>
    <property type="match status" value="1"/>
</dbReference>
<evidence type="ECO:0000313" key="13">
    <source>
        <dbReference type="EMBL" id="EPR30625.1"/>
    </source>
</evidence>
<dbReference type="InterPro" id="IPR043429">
    <property type="entry name" value="ArtM/GltK/GlnP/TcyL/YhdX-like"/>
</dbReference>
<dbReference type="RefSeq" id="WP_020888044.1">
    <property type="nucleotide sequence ID" value="NZ_ATHI01000031.1"/>
</dbReference>
<feature type="transmembrane region" description="Helical" evidence="11">
    <location>
        <begin position="187"/>
        <end position="206"/>
    </location>
</feature>
<evidence type="ECO:0000259" key="12">
    <source>
        <dbReference type="PROSITE" id="PS50928"/>
    </source>
</evidence>
<keyword evidence="10 11" id="KW-0472">Membrane</keyword>
<dbReference type="InterPro" id="IPR035906">
    <property type="entry name" value="MetI-like_sf"/>
</dbReference>
<keyword evidence="7 11" id="KW-0812">Transmembrane</keyword>
<keyword evidence="8" id="KW-0029">Amino-acid transport</keyword>
<keyword evidence="14" id="KW-1185">Reference proteome</keyword>
<evidence type="ECO:0000256" key="11">
    <source>
        <dbReference type="RuleBase" id="RU363032"/>
    </source>
</evidence>
<proteinExistence type="inferred from homology"/>
<evidence type="ECO:0000256" key="5">
    <source>
        <dbReference type="ARBA" id="ARBA00022448"/>
    </source>
</evidence>
<evidence type="ECO:0000256" key="4">
    <source>
        <dbReference type="ARBA" id="ARBA00016506"/>
    </source>
</evidence>
<evidence type="ECO:0000256" key="8">
    <source>
        <dbReference type="ARBA" id="ARBA00022970"/>
    </source>
</evidence>
<dbReference type="PANTHER" id="PTHR30614:SF0">
    <property type="entry name" value="L-CYSTINE TRANSPORT SYSTEM PERMEASE PROTEIN TCYL"/>
    <property type="match status" value="1"/>
</dbReference>
<dbReference type="GO" id="GO:0006865">
    <property type="term" value="P:amino acid transport"/>
    <property type="evidence" value="ECO:0007669"/>
    <property type="project" value="UniProtKB-KW"/>
</dbReference>
<evidence type="ECO:0000256" key="3">
    <source>
        <dbReference type="ARBA" id="ARBA00010072"/>
    </source>
</evidence>
<dbReference type="Gene3D" id="1.10.3720.10">
    <property type="entry name" value="MetI-like"/>
    <property type="match status" value="1"/>
</dbReference>
<dbReference type="SUPFAM" id="SSF161098">
    <property type="entry name" value="MetI-like"/>
    <property type="match status" value="1"/>
</dbReference>
<gene>
    <name evidence="13" type="ORF">dsat_1347</name>
</gene>
<keyword evidence="9 11" id="KW-1133">Transmembrane helix</keyword>
<dbReference type="OrthoDB" id="3181282at2"/>
<dbReference type="GO" id="GO:0043190">
    <property type="term" value="C:ATP-binding cassette (ABC) transporter complex"/>
    <property type="evidence" value="ECO:0007669"/>
    <property type="project" value="InterPro"/>
</dbReference>
<dbReference type="AlphaFoldDB" id="S7T285"/>
<comment type="subcellular location">
    <subcellularLocation>
        <location evidence="2">Cell inner membrane</location>
        <topology evidence="2">Multi-pass membrane protein</topology>
    </subcellularLocation>
    <subcellularLocation>
        <location evidence="11">Cell membrane</location>
        <topology evidence="11">Multi-pass membrane protein</topology>
    </subcellularLocation>
</comment>
<dbReference type="PROSITE" id="PS50928">
    <property type="entry name" value="ABC_TM1"/>
    <property type="match status" value="1"/>
</dbReference>
<comment type="similarity">
    <text evidence="3">Belongs to the binding-protein-dependent transport system permease family. HisMQ subfamily.</text>
</comment>
<dbReference type="Pfam" id="PF00528">
    <property type="entry name" value="BPD_transp_1"/>
    <property type="match status" value="1"/>
</dbReference>
<comment type="function">
    <text evidence="1">Part of the binding-protein-dependent transport system for glutamine; probably responsible for the translocation of the substrate across the membrane.</text>
</comment>
<protein>
    <recommendedName>
        <fullName evidence="4">Putative glutamine transport system permease protein GlnP</fullName>
    </recommendedName>
</protein>
<dbReference type="Proteomes" id="UP000014975">
    <property type="component" value="Unassembled WGS sequence"/>
</dbReference>
<evidence type="ECO:0000256" key="7">
    <source>
        <dbReference type="ARBA" id="ARBA00022692"/>
    </source>
</evidence>
<dbReference type="FunFam" id="1.10.3720.10:FF:000033">
    <property type="entry name" value="Polar amino acid ABC transporter permease"/>
    <property type="match status" value="1"/>
</dbReference>
<evidence type="ECO:0000256" key="9">
    <source>
        <dbReference type="ARBA" id="ARBA00022989"/>
    </source>
</evidence>
<keyword evidence="5 11" id="KW-0813">Transport</keyword>
<dbReference type="STRING" id="1121439.dsat_1347"/>